<dbReference type="CDD" id="cd17358">
    <property type="entry name" value="MFS_GLUT6_8_Class3_like"/>
    <property type="match status" value="1"/>
</dbReference>
<dbReference type="PANTHER" id="PTHR48021:SF25">
    <property type="entry name" value="SUGAR TRANSPORTER ERD6-LIKE 5"/>
    <property type="match status" value="1"/>
</dbReference>
<evidence type="ECO:0000256" key="2">
    <source>
        <dbReference type="ARBA" id="ARBA00010992"/>
    </source>
</evidence>
<feature type="transmembrane region" description="Helical" evidence="10">
    <location>
        <begin position="213"/>
        <end position="234"/>
    </location>
</feature>
<dbReference type="GO" id="GO:0051119">
    <property type="term" value="F:sugar transmembrane transporter activity"/>
    <property type="evidence" value="ECO:0007669"/>
    <property type="project" value="InterPro"/>
</dbReference>
<reference evidence="13" key="1">
    <citation type="journal article" date="2017" name="Nat. Commun.">
        <title>The asparagus genome sheds light on the origin and evolution of a young Y chromosome.</title>
        <authorList>
            <person name="Harkess A."/>
            <person name="Zhou J."/>
            <person name="Xu C."/>
            <person name="Bowers J.E."/>
            <person name="Van der Hulst R."/>
            <person name="Ayyampalayam S."/>
            <person name="Mercati F."/>
            <person name="Riccardi P."/>
            <person name="McKain M.R."/>
            <person name="Kakrana A."/>
            <person name="Tang H."/>
            <person name="Ray J."/>
            <person name="Groenendijk J."/>
            <person name="Arikit S."/>
            <person name="Mathioni S.M."/>
            <person name="Nakano M."/>
            <person name="Shan H."/>
            <person name="Telgmann-Rauber A."/>
            <person name="Kanno A."/>
            <person name="Yue Z."/>
            <person name="Chen H."/>
            <person name="Li W."/>
            <person name="Chen Y."/>
            <person name="Xu X."/>
            <person name="Zhang Y."/>
            <person name="Luo S."/>
            <person name="Chen H."/>
            <person name="Gao J."/>
            <person name="Mao Z."/>
            <person name="Pires J.C."/>
            <person name="Luo M."/>
            <person name="Kudrna D."/>
            <person name="Wing R.A."/>
            <person name="Meyers B.C."/>
            <person name="Yi K."/>
            <person name="Kong H."/>
            <person name="Lavrijsen P."/>
            <person name="Sunseri F."/>
            <person name="Falavigna A."/>
            <person name="Ye Y."/>
            <person name="Leebens-Mack J.H."/>
            <person name="Chen G."/>
        </authorList>
    </citation>
    <scope>NUCLEOTIDE SEQUENCE [LARGE SCALE GENOMIC DNA]</scope>
    <source>
        <strain evidence="13">cv. DH0086</strain>
    </source>
</reference>
<dbReference type="Gramene" id="ONK62898">
    <property type="protein sequence ID" value="ONK62898"/>
    <property type="gene ID" value="A4U43_C07F9270"/>
</dbReference>
<evidence type="ECO:0000256" key="9">
    <source>
        <dbReference type="RuleBase" id="RU003346"/>
    </source>
</evidence>
<dbReference type="OMA" id="QTTVSWM"/>
<evidence type="ECO:0000256" key="8">
    <source>
        <dbReference type="ARBA" id="ARBA00023136"/>
    </source>
</evidence>
<keyword evidence="6 10" id="KW-0812">Transmembrane</keyword>
<protein>
    <recommendedName>
        <fullName evidence="11">Major facilitator superfamily (MFS) profile domain-containing protein</fullName>
    </recommendedName>
</protein>
<keyword evidence="5" id="KW-0762">Sugar transport</keyword>
<evidence type="ECO:0000256" key="1">
    <source>
        <dbReference type="ARBA" id="ARBA00004651"/>
    </source>
</evidence>
<dbReference type="Gene3D" id="1.20.1250.20">
    <property type="entry name" value="MFS general substrate transporter like domains"/>
    <property type="match status" value="1"/>
</dbReference>
<feature type="transmembrane region" description="Helical" evidence="10">
    <location>
        <begin position="308"/>
        <end position="328"/>
    </location>
</feature>
<keyword evidence="3 9" id="KW-0813">Transport</keyword>
<sequence length="351" mass="38065">MKDSWLLNLGRLSVGFGIGLVSYVVPIYIAEITTKDLRGGFTTVNQLLICGGVSLVYVLGNVLPWRTLALIGAAPCTLQLVGLVFIPESPRWLAKTGRDNEFVSALQRLRGKGCDISEEADEIKEFTKTLQSLPQGRMLDLFQRRYLRAVIVGVGLMAFQQFGGVNGITFYASKIFVSAGFSSGKLGTTMYAILQFPMTAVGAFLMDKSGRRPLLLVSSSGTCLGTLLVGISFALQASSQSQLKPILALTGLLVFTGSFSLGMGAIPWVIMSEIFPINMKGSAGSLVTLMNWFGSWVLSYVFNFMMSWSSSGTFFIFACICGLSVVFVKTMVPETKGRTLEDIQASMNSFK</sequence>
<evidence type="ECO:0000313" key="13">
    <source>
        <dbReference type="Proteomes" id="UP000243459"/>
    </source>
</evidence>
<dbReference type="InterPro" id="IPR020846">
    <property type="entry name" value="MFS_dom"/>
</dbReference>
<organism evidence="12 13">
    <name type="scientific">Asparagus officinalis</name>
    <name type="common">Garden asparagus</name>
    <dbReference type="NCBI Taxonomy" id="4686"/>
    <lineage>
        <taxon>Eukaryota</taxon>
        <taxon>Viridiplantae</taxon>
        <taxon>Streptophyta</taxon>
        <taxon>Embryophyta</taxon>
        <taxon>Tracheophyta</taxon>
        <taxon>Spermatophyta</taxon>
        <taxon>Magnoliopsida</taxon>
        <taxon>Liliopsida</taxon>
        <taxon>Asparagales</taxon>
        <taxon>Asparagaceae</taxon>
        <taxon>Asparagoideae</taxon>
        <taxon>Asparagus</taxon>
    </lineage>
</organism>
<dbReference type="InterPro" id="IPR050549">
    <property type="entry name" value="MFS_Trehalose_Transporter"/>
</dbReference>
<gene>
    <name evidence="12" type="ORF">A4U43_C07F9270</name>
</gene>
<feature type="transmembrane region" description="Helical" evidence="10">
    <location>
        <begin position="246"/>
        <end position="271"/>
    </location>
</feature>
<dbReference type="InterPro" id="IPR036259">
    <property type="entry name" value="MFS_trans_sf"/>
</dbReference>
<evidence type="ECO:0000256" key="6">
    <source>
        <dbReference type="ARBA" id="ARBA00022692"/>
    </source>
</evidence>
<dbReference type="NCBIfam" id="TIGR00879">
    <property type="entry name" value="SP"/>
    <property type="match status" value="1"/>
</dbReference>
<comment type="similarity">
    <text evidence="2 9">Belongs to the major facilitator superfamily. Sugar transporter (TC 2.A.1.1) family.</text>
</comment>
<evidence type="ECO:0000256" key="10">
    <source>
        <dbReference type="SAM" id="Phobius"/>
    </source>
</evidence>
<evidence type="ECO:0000256" key="4">
    <source>
        <dbReference type="ARBA" id="ARBA00022475"/>
    </source>
</evidence>
<evidence type="ECO:0000259" key="11">
    <source>
        <dbReference type="PROSITE" id="PS50850"/>
    </source>
</evidence>
<feature type="transmembrane region" description="Helical" evidence="10">
    <location>
        <begin position="41"/>
        <end position="59"/>
    </location>
</feature>
<proteinExistence type="inferred from homology"/>
<accession>A0A5P1EAL2</accession>
<dbReference type="GO" id="GO:0005886">
    <property type="term" value="C:plasma membrane"/>
    <property type="evidence" value="ECO:0007669"/>
    <property type="project" value="UniProtKB-SubCell"/>
</dbReference>
<keyword evidence="7 10" id="KW-1133">Transmembrane helix</keyword>
<dbReference type="Pfam" id="PF00083">
    <property type="entry name" value="Sugar_tr"/>
    <property type="match status" value="1"/>
</dbReference>
<feature type="transmembrane region" description="Helical" evidence="10">
    <location>
        <begin position="188"/>
        <end position="206"/>
    </location>
</feature>
<evidence type="ECO:0000313" key="12">
    <source>
        <dbReference type="EMBL" id="ONK62898.1"/>
    </source>
</evidence>
<dbReference type="PROSITE" id="PS50850">
    <property type="entry name" value="MFS"/>
    <property type="match status" value="1"/>
</dbReference>
<feature type="transmembrane region" description="Helical" evidence="10">
    <location>
        <begin position="12"/>
        <end position="29"/>
    </location>
</feature>
<name>A0A5P1EAL2_ASPOF</name>
<evidence type="ECO:0000256" key="3">
    <source>
        <dbReference type="ARBA" id="ARBA00022448"/>
    </source>
</evidence>
<dbReference type="PANTHER" id="PTHR48021">
    <property type="match status" value="1"/>
</dbReference>
<feature type="transmembrane region" description="Helical" evidence="10">
    <location>
        <begin position="146"/>
        <end position="168"/>
    </location>
</feature>
<keyword evidence="8 10" id="KW-0472">Membrane</keyword>
<dbReference type="InterPro" id="IPR005828">
    <property type="entry name" value="MFS_sugar_transport-like"/>
</dbReference>
<dbReference type="AlphaFoldDB" id="A0A5P1EAL2"/>
<dbReference type="FunFam" id="1.20.1250.20:FF:000218">
    <property type="entry name" value="facilitated trehalose transporter Tret1"/>
    <property type="match status" value="1"/>
</dbReference>
<dbReference type="InterPro" id="IPR044775">
    <property type="entry name" value="MFS_ERD6/Tret1-like"/>
</dbReference>
<evidence type="ECO:0000256" key="7">
    <source>
        <dbReference type="ARBA" id="ARBA00022989"/>
    </source>
</evidence>
<dbReference type="InterPro" id="IPR003663">
    <property type="entry name" value="Sugar/inositol_transpt"/>
</dbReference>
<dbReference type="SUPFAM" id="SSF103473">
    <property type="entry name" value="MFS general substrate transporter"/>
    <property type="match status" value="1"/>
</dbReference>
<dbReference type="Proteomes" id="UP000243459">
    <property type="component" value="Chromosome 7"/>
</dbReference>
<dbReference type="PRINTS" id="PR00171">
    <property type="entry name" value="SUGRTRNSPORT"/>
</dbReference>
<dbReference type="EMBL" id="CM007387">
    <property type="protein sequence ID" value="ONK62898.1"/>
    <property type="molecule type" value="Genomic_DNA"/>
</dbReference>
<feature type="domain" description="Major facilitator superfamily (MFS) profile" evidence="11">
    <location>
        <begin position="1"/>
        <end position="336"/>
    </location>
</feature>
<feature type="transmembrane region" description="Helical" evidence="10">
    <location>
        <begin position="283"/>
        <end position="302"/>
    </location>
</feature>
<keyword evidence="13" id="KW-1185">Reference proteome</keyword>
<comment type="subcellular location">
    <subcellularLocation>
        <location evidence="1">Cell membrane</location>
        <topology evidence="1">Multi-pass membrane protein</topology>
    </subcellularLocation>
</comment>
<evidence type="ECO:0000256" key="5">
    <source>
        <dbReference type="ARBA" id="ARBA00022597"/>
    </source>
</evidence>
<keyword evidence="4" id="KW-1003">Cell membrane</keyword>